<organism evidence="1 2">
    <name type="scientific">Papilio machaon</name>
    <name type="common">Old World swallowtail butterfly</name>
    <dbReference type="NCBI Taxonomy" id="76193"/>
    <lineage>
        <taxon>Eukaryota</taxon>
        <taxon>Metazoa</taxon>
        <taxon>Ecdysozoa</taxon>
        <taxon>Arthropoda</taxon>
        <taxon>Hexapoda</taxon>
        <taxon>Insecta</taxon>
        <taxon>Pterygota</taxon>
        <taxon>Neoptera</taxon>
        <taxon>Endopterygota</taxon>
        <taxon>Lepidoptera</taxon>
        <taxon>Glossata</taxon>
        <taxon>Ditrysia</taxon>
        <taxon>Papilionoidea</taxon>
        <taxon>Papilionidae</taxon>
        <taxon>Papilioninae</taxon>
        <taxon>Papilio</taxon>
    </lineage>
</organism>
<dbReference type="AlphaFoldDB" id="A0A194QMX0"/>
<sequence>MNVLNNTAFTLEYWPNGAAVAQSGAAVGVPASWEPFYCVLQQDRRTLTAYTSEELAQSTNNNGEYSTRSLPRVRIDAGSNAGTAGVRLRCWAAPPSITEEEVEDEIEEDAVSLRAVPVQEGDAFDLTFNSKPESQVGLIGK</sequence>
<proteinExistence type="predicted"/>
<gene>
    <name evidence="1" type="ORF">RR48_11736</name>
</gene>
<evidence type="ECO:0000313" key="2">
    <source>
        <dbReference type="Proteomes" id="UP000053240"/>
    </source>
</evidence>
<keyword evidence="2" id="KW-1185">Reference proteome</keyword>
<evidence type="ECO:0000313" key="1">
    <source>
        <dbReference type="EMBL" id="KPJ06689.1"/>
    </source>
</evidence>
<accession>A0A194QMX0</accession>
<name>A0A194QMX0_PAPMA</name>
<dbReference type="Proteomes" id="UP000053240">
    <property type="component" value="Unassembled WGS sequence"/>
</dbReference>
<dbReference type="InParanoid" id="A0A194QMX0"/>
<dbReference type="EMBL" id="KQ461195">
    <property type="protein sequence ID" value="KPJ06689.1"/>
    <property type="molecule type" value="Genomic_DNA"/>
</dbReference>
<protein>
    <submittedName>
        <fullName evidence="1">Putative Ras GTPase-activating protein</fullName>
    </submittedName>
</protein>
<reference evidence="1 2" key="1">
    <citation type="journal article" date="2015" name="Nat. Commun.">
        <title>Outbred genome sequencing and CRISPR/Cas9 gene editing in butterflies.</title>
        <authorList>
            <person name="Li X."/>
            <person name="Fan D."/>
            <person name="Zhang W."/>
            <person name="Liu G."/>
            <person name="Zhang L."/>
            <person name="Zhao L."/>
            <person name="Fang X."/>
            <person name="Chen L."/>
            <person name="Dong Y."/>
            <person name="Chen Y."/>
            <person name="Ding Y."/>
            <person name="Zhao R."/>
            <person name="Feng M."/>
            <person name="Zhu Y."/>
            <person name="Feng Y."/>
            <person name="Jiang X."/>
            <person name="Zhu D."/>
            <person name="Xiang H."/>
            <person name="Feng X."/>
            <person name="Li S."/>
            <person name="Wang J."/>
            <person name="Zhang G."/>
            <person name="Kronforst M.R."/>
            <person name="Wang W."/>
        </authorList>
    </citation>
    <scope>NUCLEOTIDE SEQUENCE [LARGE SCALE GENOMIC DNA]</scope>
    <source>
        <strain evidence="1">Ya'a_city_454_Pm</strain>
        <tissue evidence="1">Whole body</tissue>
    </source>
</reference>